<sequence>MPLIDPLFDKKSRALRDRGLLCTSHGGTIEAVYLAVGVLPVERVVASLLVIECRLIMEGPMDILKDLHASIAETCEASFIKANRELASQINSLEKRANNAEQNAAASTVAQQAAETRIQELQSQVRALREELSHLETNTQDLELPAQLVRLEDEFGPELVCAVNPENTDQMKETFTAKYTALYTNLQVLVQGWNSLKLKVLQHKKKLRRWDKMLELDEFTLVLDGTRVTFRKVQSLELEGTHMQGINSGLSSNPASTDVASSRANGTSENDQHSHDQDHATLTTASVKMEVNSPPMDLGNCSEISASDPSNSGTGRVSPPESFSDTLPPLPTGSIQDRKRKRVLPVGRHETIDKAVEQPVAVKNEPISSSPSHYSIHSIGQHFPSTQDLDAIGNAVQTPTKRTTHRKKPRESQMQRANWSPGDRNRVDYQLAQQESALQPVDGNARMDRRVDQEPGIKKQKLADQHEMSPMTKGNGHRSPEIQTSKNASKGSATARSDRTAKAYRKSGSLQPHGPTEEPLQSQSPQDSCNLNIRSDRARSHASASTRRSGISPHDESESQGCPEIHPEDEPYRARPLHRLGLSHFKINPSSNQGLDYAYSTVVRKKDDRRCISGCTRPGCCGDRFRAMARLGGLPQTNSTETENQRLLEEYIGEDRHLLKGLSDQDRERLLVEARARVIANQYGRHRHTHQRPQTPPGFWRTDMPDTQELEADREAASRLERDKVEELYEDFVTKNASSVGQVESALRSLTYIIPGRYRESEVASECVHSGVQLLSLYHDSLVAKVVSQLPSTVPKPTPTPHARYTKYWISRSSLYRQVALALQMLQYTELLWEMAARRRGQKTRWRVVVFIEFAKAVCRLLLLRLTNSRPLVNPPLPEREVDPRSMEQEEDQSDWNGMESPISERSSDLSWTMPRTGLSLPSLPDVNDVSNYLISKVLTADDIKPPKTLLHRVTGQGQLAEVLYILRPVVYALAMQRWSKDKRSWRPWLIGFGMEYGCRQLAKRDFRERVAGGLRSLTGLEREELKKRGWSMGWWLMRGAFYENITKTWLHSLTGKMKGKPLLDLVGSVVEDYEYLWDNYYFSTTTL</sequence>
<keyword evidence="5" id="KW-0175">Coiled coil</keyword>
<feature type="region of interest" description="Disordered" evidence="6">
    <location>
        <begin position="244"/>
        <end position="278"/>
    </location>
</feature>
<feature type="compositionally biased region" description="Polar residues" evidence="6">
    <location>
        <begin position="481"/>
        <end position="495"/>
    </location>
</feature>
<evidence type="ECO:0000313" key="8">
    <source>
        <dbReference type="EMBL" id="KAJ5090401.1"/>
    </source>
</evidence>
<dbReference type="AlphaFoldDB" id="A0A9W9EYW5"/>
<protein>
    <recommendedName>
        <fullName evidence="7">DNA endonuclease activator Ctp1 C-terminal domain-containing protein</fullName>
    </recommendedName>
</protein>
<reference evidence="8" key="1">
    <citation type="submission" date="2022-11" db="EMBL/GenBank/DDBJ databases">
        <authorList>
            <person name="Petersen C."/>
        </authorList>
    </citation>
    <scope>NUCLEOTIDE SEQUENCE</scope>
    <source>
        <strain evidence="8">IBT 30761</strain>
    </source>
</reference>
<dbReference type="PANTHER" id="PTHR13299">
    <property type="entry name" value="PEROXISOMAL MEMBRANE PROTEIN PEX16"/>
    <property type="match status" value="1"/>
</dbReference>
<comment type="similarity">
    <text evidence="2">Belongs to the peroxin-16 family.</text>
</comment>
<feature type="coiled-coil region" evidence="5">
    <location>
        <begin position="83"/>
        <end position="138"/>
    </location>
</feature>
<feature type="compositionally biased region" description="Polar residues" evidence="6">
    <location>
        <begin position="244"/>
        <end position="269"/>
    </location>
</feature>
<dbReference type="PANTHER" id="PTHR13299:SF0">
    <property type="entry name" value="PEROXISOMAL MEMBRANE PROTEIN PEX16"/>
    <property type="match status" value="1"/>
</dbReference>
<dbReference type="Pfam" id="PF08573">
    <property type="entry name" value="SAE2"/>
    <property type="match status" value="1"/>
</dbReference>
<feature type="region of interest" description="Disordered" evidence="6">
    <location>
        <begin position="874"/>
        <end position="911"/>
    </location>
</feature>
<name>A0A9W9EYW5_9EURO</name>
<feature type="region of interest" description="Disordered" evidence="6">
    <location>
        <begin position="291"/>
        <end position="343"/>
    </location>
</feature>
<dbReference type="GO" id="GO:0006281">
    <property type="term" value="P:DNA repair"/>
    <property type="evidence" value="ECO:0007669"/>
    <property type="project" value="InterPro"/>
</dbReference>
<dbReference type="GO" id="GO:0005778">
    <property type="term" value="C:peroxisomal membrane"/>
    <property type="evidence" value="ECO:0007669"/>
    <property type="project" value="TreeGrafter"/>
</dbReference>
<dbReference type="OrthoDB" id="2021143at2759"/>
<dbReference type="Pfam" id="PF08610">
    <property type="entry name" value="Pex16"/>
    <property type="match status" value="1"/>
</dbReference>
<feature type="compositionally biased region" description="Polar residues" evidence="6">
    <location>
        <begin position="302"/>
        <end position="325"/>
    </location>
</feature>
<feature type="region of interest" description="Disordered" evidence="6">
    <location>
        <begin position="398"/>
        <end position="570"/>
    </location>
</feature>
<gene>
    <name evidence="8" type="ORF">N7532_009085</name>
</gene>
<feature type="compositionally biased region" description="Basic and acidic residues" evidence="6">
    <location>
        <begin position="445"/>
        <end position="467"/>
    </location>
</feature>
<organism evidence="8 9">
    <name type="scientific">Penicillium argentinense</name>
    <dbReference type="NCBI Taxonomy" id="1131581"/>
    <lineage>
        <taxon>Eukaryota</taxon>
        <taxon>Fungi</taxon>
        <taxon>Dikarya</taxon>
        <taxon>Ascomycota</taxon>
        <taxon>Pezizomycotina</taxon>
        <taxon>Eurotiomycetes</taxon>
        <taxon>Eurotiomycetidae</taxon>
        <taxon>Eurotiales</taxon>
        <taxon>Aspergillaceae</taxon>
        <taxon>Penicillium</taxon>
    </lineage>
</organism>
<dbReference type="InterPro" id="IPR013882">
    <property type="entry name" value="Ctp1_C"/>
</dbReference>
<dbReference type="InterPro" id="IPR013919">
    <property type="entry name" value="Pex16"/>
</dbReference>
<dbReference type="GO" id="GO:0007031">
    <property type="term" value="P:peroxisome organization"/>
    <property type="evidence" value="ECO:0007669"/>
    <property type="project" value="TreeGrafter"/>
</dbReference>
<reference evidence="8" key="2">
    <citation type="journal article" date="2023" name="IMA Fungus">
        <title>Comparative genomic study of the Penicillium genus elucidates a diverse pangenome and 15 lateral gene transfer events.</title>
        <authorList>
            <person name="Petersen C."/>
            <person name="Sorensen T."/>
            <person name="Nielsen M.R."/>
            <person name="Sondergaard T.E."/>
            <person name="Sorensen J.L."/>
            <person name="Fitzpatrick D.A."/>
            <person name="Frisvad J.C."/>
            <person name="Nielsen K.L."/>
        </authorList>
    </citation>
    <scope>NUCLEOTIDE SEQUENCE</scope>
    <source>
        <strain evidence="8">IBT 30761</strain>
    </source>
</reference>
<dbReference type="Proteomes" id="UP001149074">
    <property type="component" value="Unassembled WGS sequence"/>
</dbReference>
<comment type="caution">
    <text evidence="8">The sequence shown here is derived from an EMBL/GenBank/DDBJ whole genome shotgun (WGS) entry which is preliminary data.</text>
</comment>
<dbReference type="GO" id="GO:0005634">
    <property type="term" value="C:nucleus"/>
    <property type="evidence" value="ECO:0007669"/>
    <property type="project" value="UniProtKB-SubCell"/>
</dbReference>
<keyword evidence="3" id="KW-0227">DNA damage</keyword>
<feature type="compositionally biased region" description="Basic and acidic residues" evidence="6">
    <location>
        <begin position="878"/>
        <end position="888"/>
    </location>
</feature>
<evidence type="ECO:0000313" key="9">
    <source>
        <dbReference type="Proteomes" id="UP001149074"/>
    </source>
</evidence>
<evidence type="ECO:0000256" key="1">
    <source>
        <dbReference type="ARBA" id="ARBA00004123"/>
    </source>
</evidence>
<evidence type="ECO:0000256" key="6">
    <source>
        <dbReference type="SAM" id="MobiDB-lite"/>
    </source>
</evidence>
<dbReference type="RefSeq" id="XP_056472382.1">
    <property type="nucleotide sequence ID" value="XM_056621576.1"/>
</dbReference>
<evidence type="ECO:0000256" key="5">
    <source>
        <dbReference type="SAM" id="Coils"/>
    </source>
</evidence>
<feature type="domain" description="DNA endonuclease activator Ctp1 C-terminal" evidence="7">
    <location>
        <begin position="598"/>
        <end position="709"/>
    </location>
</feature>
<keyword evidence="9" id="KW-1185">Reference proteome</keyword>
<dbReference type="GeneID" id="81360555"/>
<feature type="compositionally biased region" description="Polar residues" evidence="6">
    <location>
        <begin position="519"/>
        <end position="533"/>
    </location>
</feature>
<proteinExistence type="inferred from homology"/>
<accession>A0A9W9EYW5</accession>
<comment type="subcellular location">
    <subcellularLocation>
        <location evidence="1">Nucleus</location>
    </subcellularLocation>
</comment>
<evidence type="ECO:0000256" key="3">
    <source>
        <dbReference type="ARBA" id="ARBA00022763"/>
    </source>
</evidence>
<evidence type="ECO:0000256" key="2">
    <source>
        <dbReference type="ARBA" id="ARBA00009505"/>
    </source>
</evidence>
<dbReference type="EMBL" id="JAPQKI010000009">
    <property type="protein sequence ID" value="KAJ5090401.1"/>
    <property type="molecule type" value="Genomic_DNA"/>
</dbReference>
<evidence type="ECO:0000259" key="7">
    <source>
        <dbReference type="Pfam" id="PF08573"/>
    </source>
</evidence>
<keyword evidence="4" id="KW-0539">Nucleus</keyword>
<evidence type="ECO:0000256" key="4">
    <source>
        <dbReference type="ARBA" id="ARBA00023242"/>
    </source>
</evidence>